<dbReference type="Pfam" id="PF21983">
    <property type="entry name" value="NikA-like"/>
    <property type="match status" value="1"/>
</dbReference>
<accession>A0ABS3SPI2</accession>
<dbReference type="InterPro" id="IPR053842">
    <property type="entry name" value="NikA-like"/>
</dbReference>
<sequence>MKSNNKVKVVFYLNSEDKELLENQCELLQIKASSFIRNSVLEKLGKPIFEVKKRDLEIQNYLGLLLKIGVNLNQIAKKLNADAKFQIADQHKVLTDIESLKNHILEIKSQL</sequence>
<evidence type="ECO:0000313" key="1">
    <source>
        <dbReference type="EMBL" id="MBO3097616.1"/>
    </source>
</evidence>
<organism evidence="1 2">
    <name type="scientific">Gelidibacter pelagius</name>
    <dbReference type="NCBI Taxonomy" id="2819985"/>
    <lineage>
        <taxon>Bacteria</taxon>
        <taxon>Pseudomonadati</taxon>
        <taxon>Bacteroidota</taxon>
        <taxon>Flavobacteriia</taxon>
        <taxon>Flavobacteriales</taxon>
        <taxon>Flavobacteriaceae</taxon>
        <taxon>Gelidibacter</taxon>
    </lineage>
</organism>
<keyword evidence="2" id="KW-1185">Reference proteome</keyword>
<evidence type="ECO:0000313" key="2">
    <source>
        <dbReference type="Proteomes" id="UP000681315"/>
    </source>
</evidence>
<reference evidence="1 2" key="1">
    <citation type="submission" date="2021-03" db="EMBL/GenBank/DDBJ databases">
        <title>Gelidibacter sp. nov., isolated from costal sediment.</title>
        <authorList>
            <person name="Lun K.-Y."/>
        </authorList>
    </citation>
    <scope>NUCLEOTIDE SEQUENCE [LARGE SCALE GENOMIC DNA]</scope>
    <source>
        <strain evidence="1 2">DF109</strain>
    </source>
</reference>
<gene>
    <name evidence="1" type="primary">mobC</name>
    <name evidence="1" type="ORF">J4051_05015</name>
</gene>
<dbReference type="Proteomes" id="UP000681315">
    <property type="component" value="Unassembled WGS sequence"/>
</dbReference>
<protein>
    <submittedName>
        <fullName evidence="1">Plasmid mobilization relaxosome protein MobC</fullName>
    </submittedName>
</protein>
<dbReference type="EMBL" id="JAGEVG010000004">
    <property type="protein sequence ID" value="MBO3097616.1"/>
    <property type="molecule type" value="Genomic_DNA"/>
</dbReference>
<name>A0ABS3SPI2_9FLAO</name>
<dbReference type="RefSeq" id="WP_208232761.1">
    <property type="nucleotide sequence ID" value="NZ_JAGEVG010000004.1"/>
</dbReference>
<comment type="caution">
    <text evidence="1">The sequence shown here is derived from an EMBL/GenBank/DDBJ whole genome shotgun (WGS) entry which is preliminary data.</text>
</comment>
<proteinExistence type="predicted"/>